<evidence type="ECO:0000256" key="10">
    <source>
        <dbReference type="RuleBase" id="RU003357"/>
    </source>
</evidence>
<evidence type="ECO:0000259" key="13">
    <source>
        <dbReference type="Pfam" id="PF07715"/>
    </source>
</evidence>
<evidence type="ECO:0000256" key="2">
    <source>
        <dbReference type="ARBA" id="ARBA00022448"/>
    </source>
</evidence>
<dbReference type="SUPFAM" id="SSF49464">
    <property type="entry name" value="Carboxypeptidase regulatory domain-like"/>
    <property type="match status" value="1"/>
</dbReference>
<dbReference type="Pfam" id="PF13715">
    <property type="entry name" value="CarbopepD_reg_2"/>
    <property type="match status" value="1"/>
</dbReference>
<sequence>MKKFNQFLFAAVMMLFTTVAFAQATITGTVVDGETSSPLPGANVLVKGTTNGATTDFDGNFTLTAQSNSGTIVISYVGFAAKTIKFDGDTNVGTINLYPDNTLDEVVVIGTGVIDLAEDRETPVAVSTIRGKDIQLKAAGNVEFGEAMKNTPSVYVSNQAGGFGDSQIFLRGFDQTNTAYLLNGQPINGMEDGRMYWSNWSGMSDVANAVQIQRGLGSSKLAISSVGGTVNIVSKTTDKNKGGFVRFLGGNDSYVKSTVAYDSGINDKGWAFSVLIDHWQAHRKYAIGTAGQGQNYLFSVGYKPNDKHAFNFLLTGAPQWHDQNFSQDLEFYQAYGEKANANTGFLDGERFTERRNYYHKPVMNLNWDFNINDKLDLSTVLYASWGRGGGTGGVGRGRIRNEDIGITGLNEREINFDAIVDNNIATGTTIDGGLYGTFGDSYLRRSSVNNHNWYGLLSNLSYEANENWSMNFGIDGRTYNGIHFRQLNNTLGLDGYNDNFRTDRPDDYVITETFEANPWASLFDFADNDQRYDYNYEEVIQYLGAFGQVEYSNESFSAFFQGALSTQSYQREGFFTGFGDGLGKSEKVSKTGYNVKGGAAYKFNEQHSVFANAGFYSRQPFLDNIFANIRYSNALAEPEVENEEILGFEGGYRFQNDVLRINVDVYSTEWGNRFLSINGPVQAGADGQVGTSDDEFSTYRLTDVTQRHNGIEVDLQYRPIGSAWTFRGYGSIGNWKYDGETPYTLQNDDTGDFIETNGSADLTDVKIGNAPQTSFGFGLNLNVTDALSIDMDYNIYTDLYEFVDPADVAEQALAGGKYESVRLPAYTLADAGLTYRFSLGDNPLTFRANVFNLFNEAYINQRDAFGYFLGIGRTWNASLRYNF</sequence>
<dbReference type="SUPFAM" id="SSF56935">
    <property type="entry name" value="Porins"/>
    <property type="match status" value="1"/>
</dbReference>
<dbReference type="InterPro" id="IPR000531">
    <property type="entry name" value="Beta-barrel_TonB"/>
</dbReference>
<dbReference type="Gene3D" id="2.40.170.20">
    <property type="entry name" value="TonB-dependent receptor, beta-barrel domain"/>
    <property type="match status" value="1"/>
</dbReference>
<evidence type="ECO:0000313" key="15">
    <source>
        <dbReference type="Proteomes" id="UP001285855"/>
    </source>
</evidence>
<evidence type="ECO:0000256" key="5">
    <source>
        <dbReference type="ARBA" id="ARBA00022729"/>
    </source>
</evidence>
<evidence type="ECO:0000256" key="4">
    <source>
        <dbReference type="ARBA" id="ARBA00022692"/>
    </source>
</evidence>
<dbReference type="Gene3D" id="2.60.40.1120">
    <property type="entry name" value="Carboxypeptidase-like, regulatory domain"/>
    <property type="match status" value="1"/>
</dbReference>
<dbReference type="PROSITE" id="PS52016">
    <property type="entry name" value="TONB_DEPENDENT_REC_3"/>
    <property type="match status" value="1"/>
</dbReference>
<dbReference type="PANTHER" id="PTHR30069">
    <property type="entry name" value="TONB-DEPENDENT OUTER MEMBRANE RECEPTOR"/>
    <property type="match status" value="1"/>
</dbReference>
<dbReference type="RefSeq" id="WP_320554670.1">
    <property type="nucleotide sequence ID" value="NZ_JAXDAE010000002.1"/>
</dbReference>
<dbReference type="InterPro" id="IPR037066">
    <property type="entry name" value="Plug_dom_sf"/>
</dbReference>
<keyword evidence="6 10" id="KW-0798">TonB box</keyword>
<feature type="signal peptide" evidence="11">
    <location>
        <begin position="1"/>
        <end position="22"/>
    </location>
</feature>
<name>A0ABU5EJX6_9FLAO</name>
<evidence type="ECO:0000256" key="9">
    <source>
        <dbReference type="PROSITE-ProRule" id="PRU01360"/>
    </source>
</evidence>
<dbReference type="InterPro" id="IPR012910">
    <property type="entry name" value="Plug_dom"/>
</dbReference>
<dbReference type="Proteomes" id="UP001285855">
    <property type="component" value="Unassembled WGS sequence"/>
</dbReference>
<feature type="domain" description="TonB-dependent receptor-like beta-barrel" evidence="12">
    <location>
        <begin position="318"/>
        <end position="853"/>
    </location>
</feature>
<comment type="caution">
    <text evidence="14">The sequence shown here is derived from an EMBL/GenBank/DDBJ whole genome shotgun (WGS) entry which is preliminary data.</text>
</comment>
<evidence type="ECO:0000256" key="1">
    <source>
        <dbReference type="ARBA" id="ARBA00004571"/>
    </source>
</evidence>
<evidence type="ECO:0000256" key="8">
    <source>
        <dbReference type="ARBA" id="ARBA00023237"/>
    </source>
</evidence>
<keyword evidence="15" id="KW-1185">Reference proteome</keyword>
<dbReference type="PANTHER" id="PTHR30069:SF50">
    <property type="entry name" value="TONB-DEPENDENT RECEPTOR HI_1217-RELATED"/>
    <property type="match status" value="1"/>
</dbReference>
<feature type="domain" description="TonB-dependent receptor plug" evidence="13">
    <location>
        <begin position="119"/>
        <end position="229"/>
    </location>
</feature>
<organism evidence="14 15">
    <name type="scientific">Winogradskyella aquimaris</name>
    <dbReference type="NCBI Taxonomy" id="864074"/>
    <lineage>
        <taxon>Bacteria</taxon>
        <taxon>Pseudomonadati</taxon>
        <taxon>Bacteroidota</taxon>
        <taxon>Flavobacteriia</taxon>
        <taxon>Flavobacteriales</taxon>
        <taxon>Flavobacteriaceae</taxon>
        <taxon>Winogradskyella</taxon>
    </lineage>
</organism>
<feature type="chain" id="PRO_5047101852" evidence="11">
    <location>
        <begin position="23"/>
        <end position="883"/>
    </location>
</feature>
<dbReference type="InterPro" id="IPR010917">
    <property type="entry name" value="TonB_rcpt_CS"/>
</dbReference>
<keyword evidence="7 9" id="KW-0472">Membrane</keyword>
<dbReference type="InterPro" id="IPR039426">
    <property type="entry name" value="TonB-dep_rcpt-like"/>
</dbReference>
<evidence type="ECO:0000313" key="14">
    <source>
        <dbReference type="EMBL" id="MDY2586297.1"/>
    </source>
</evidence>
<dbReference type="PROSITE" id="PS01156">
    <property type="entry name" value="TONB_DEPENDENT_REC_2"/>
    <property type="match status" value="1"/>
</dbReference>
<keyword evidence="5 11" id="KW-0732">Signal</keyword>
<dbReference type="EMBL" id="JAXDAE010000002">
    <property type="protein sequence ID" value="MDY2586297.1"/>
    <property type="molecule type" value="Genomic_DNA"/>
</dbReference>
<comment type="similarity">
    <text evidence="9 10">Belongs to the TonB-dependent receptor family.</text>
</comment>
<evidence type="ECO:0000256" key="11">
    <source>
        <dbReference type="SAM" id="SignalP"/>
    </source>
</evidence>
<evidence type="ECO:0000256" key="6">
    <source>
        <dbReference type="ARBA" id="ARBA00023077"/>
    </source>
</evidence>
<evidence type="ECO:0000259" key="12">
    <source>
        <dbReference type="Pfam" id="PF00593"/>
    </source>
</evidence>
<comment type="subcellular location">
    <subcellularLocation>
        <location evidence="1 9">Cell outer membrane</location>
        <topology evidence="1 9">Multi-pass membrane protein</topology>
    </subcellularLocation>
</comment>
<dbReference type="Gene3D" id="2.170.130.10">
    <property type="entry name" value="TonB-dependent receptor, plug domain"/>
    <property type="match status" value="1"/>
</dbReference>
<accession>A0ABU5EJX6</accession>
<evidence type="ECO:0000256" key="7">
    <source>
        <dbReference type="ARBA" id="ARBA00023136"/>
    </source>
</evidence>
<gene>
    <name evidence="14" type="ORF">SNF14_03015</name>
</gene>
<evidence type="ECO:0000256" key="3">
    <source>
        <dbReference type="ARBA" id="ARBA00022452"/>
    </source>
</evidence>
<proteinExistence type="inferred from homology"/>
<keyword evidence="8 9" id="KW-0998">Cell outer membrane</keyword>
<dbReference type="InterPro" id="IPR036942">
    <property type="entry name" value="Beta-barrel_TonB_sf"/>
</dbReference>
<dbReference type="InterPro" id="IPR008969">
    <property type="entry name" value="CarboxyPept-like_regulatory"/>
</dbReference>
<dbReference type="Pfam" id="PF00593">
    <property type="entry name" value="TonB_dep_Rec_b-barrel"/>
    <property type="match status" value="1"/>
</dbReference>
<keyword evidence="2 9" id="KW-0813">Transport</keyword>
<keyword evidence="4 9" id="KW-0812">Transmembrane</keyword>
<reference evidence="14 15" key="1">
    <citation type="submission" date="2023-11" db="EMBL/GenBank/DDBJ databases">
        <title>Winogradskyella pelagius sp. nov., isolated from coastal sediment.</title>
        <authorList>
            <person name="Li F."/>
        </authorList>
    </citation>
    <scope>NUCLEOTIDE SEQUENCE [LARGE SCALE GENOMIC DNA]</scope>
    <source>
        <strain evidence="14 15">KCTC 23502</strain>
    </source>
</reference>
<protein>
    <submittedName>
        <fullName evidence="14">Carboxypeptidase-like regulatory domain-containing protein</fullName>
    </submittedName>
</protein>
<keyword evidence="3 9" id="KW-1134">Transmembrane beta strand</keyword>
<dbReference type="Pfam" id="PF07715">
    <property type="entry name" value="Plug"/>
    <property type="match status" value="1"/>
</dbReference>